<dbReference type="AlphaFoldDB" id="A0A9D4LFB4"/>
<name>A0A9D4LFB4_DREPO</name>
<reference evidence="1" key="2">
    <citation type="submission" date="2020-11" db="EMBL/GenBank/DDBJ databases">
        <authorList>
            <person name="McCartney M.A."/>
            <person name="Auch B."/>
            <person name="Kono T."/>
            <person name="Mallez S."/>
            <person name="Becker A."/>
            <person name="Gohl D.M."/>
            <person name="Silverstein K.A.T."/>
            <person name="Koren S."/>
            <person name="Bechman K.B."/>
            <person name="Herman A."/>
            <person name="Abrahante J.E."/>
            <person name="Garbe J."/>
        </authorList>
    </citation>
    <scope>NUCLEOTIDE SEQUENCE</scope>
    <source>
        <strain evidence="1">Duluth1</strain>
        <tissue evidence="1">Whole animal</tissue>
    </source>
</reference>
<evidence type="ECO:0000313" key="1">
    <source>
        <dbReference type="EMBL" id="KAH3857046.1"/>
    </source>
</evidence>
<dbReference type="Proteomes" id="UP000828390">
    <property type="component" value="Unassembled WGS sequence"/>
</dbReference>
<gene>
    <name evidence="1" type="ORF">DPMN_099643</name>
</gene>
<proteinExistence type="predicted"/>
<protein>
    <submittedName>
        <fullName evidence="1">Uncharacterized protein</fullName>
    </submittedName>
</protein>
<evidence type="ECO:0000313" key="2">
    <source>
        <dbReference type="Proteomes" id="UP000828390"/>
    </source>
</evidence>
<sequence>MEQNIKRRVYLSEKQHPRRSRNLKELQSCNGFGVRVVTSMSRVVRVVIGMFRAQMTGNNRSVDVLIGLSRGNQRCFLDVNVSIITERFNDPSKY</sequence>
<dbReference type="EMBL" id="JAIWYP010000003">
    <property type="protein sequence ID" value="KAH3857046.1"/>
    <property type="molecule type" value="Genomic_DNA"/>
</dbReference>
<reference evidence="1" key="1">
    <citation type="journal article" date="2019" name="bioRxiv">
        <title>The Genome of the Zebra Mussel, Dreissena polymorpha: A Resource for Invasive Species Research.</title>
        <authorList>
            <person name="McCartney M.A."/>
            <person name="Auch B."/>
            <person name="Kono T."/>
            <person name="Mallez S."/>
            <person name="Zhang Y."/>
            <person name="Obille A."/>
            <person name="Becker A."/>
            <person name="Abrahante J.E."/>
            <person name="Garbe J."/>
            <person name="Badalamenti J.P."/>
            <person name="Herman A."/>
            <person name="Mangelson H."/>
            <person name="Liachko I."/>
            <person name="Sullivan S."/>
            <person name="Sone E.D."/>
            <person name="Koren S."/>
            <person name="Silverstein K.A.T."/>
            <person name="Beckman K.B."/>
            <person name="Gohl D.M."/>
        </authorList>
    </citation>
    <scope>NUCLEOTIDE SEQUENCE</scope>
    <source>
        <strain evidence="1">Duluth1</strain>
        <tissue evidence="1">Whole animal</tissue>
    </source>
</reference>
<organism evidence="1 2">
    <name type="scientific">Dreissena polymorpha</name>
    <name type="common">Zebra mussel</name>
    <name type="synonym">Mytilus polymorpha</name>
    <dbReference type="NCBI Taxonomy" id="45954"/>
    <lineage>
        <taxon>Eukaryota</taxon>
        <taxon>Metazoa</taxon>
        <taxon>Spiralia</taxon>
        <taxon>Lophotrochozoa</taxon>
        <taxon>Mollusca</taxon>
        <taxon>Bivalvia</taxon>
        <taxon>Autobranchia</taxon>
        <taxon>Heteroconchia</taxon>
        <taxon>Euheterodonta</taxon>
        <taxon>Imparidentia</taxon>
        <taxon>Neoheterodontei</taxon>
        <taxon>Myida</taxon>
        <taxon>Dreissenoidea</taxon>
        <taxon>Dreissenidae</taxon>
        <taxon>Dreissena</taxon>
    </lineage>
</organism>
<keyword evidence="2" id="KW-1185">Reference proteome</keyword>
<comment type="caution">
    <text evidence="1">The sequence shown here is derived from an EMBL/GenBank/DDBJ whole genome shotgun (WGS) entry which is preliminary data.</text>
</comment>
<accession>A0A9D4LFB4</accession>